<organism evidence="1 2">
    <name type="scientific">Skermanella cutis</name>
    <dbReference type="NCBI Taxonomy" id="2775420"/>
    <lineage>
        <taxon>Bacteria</taxon>
        <taxon>Pseudomonadati</taxon>
        <taxon>Pseudomonadota</taxon>
        <taxon>Alphaproteobacteria</taxon>
        <taxon>Rhodospirillales</taxon>
        <taxon>Azospirillaceae</taxon>
        <taxon>Skermanella</taxon>
    </lineage>
</organism>
<sequence length="319" mass="34698">MLLDLKDLGFRWWRPAAADDDGQAVPQPALGFGIPLAELGCPVPDPNEDPAETARFEDAVRKCWAGKSSDDRLVILSAFGTARPIEPVDEYAPLDDPDLYREFAALTPTAEAVRAFAGRRGRLAFDELIVAVDAGGTPIVSAEADRAVDVRGTGRGALVYGEPVSLWRDEVFALRLCLEIDAVLRARDVGAMRQFVEIGGDTFSWLLSEEDHRRLLRGPADKTAFLLPETRRRRIFGSSREVPPAARTHGNEVRALERMLRGLVRSAVCARVQDCALGLQPRFEPAAPVRGASGSLSLECGCLLTAIWAQAAAAMARRP</sequence>
<proteinExistence type="predicted"/>
<dbReference type="Proteomes" id="UP000595197">
    <property type="component" value="Chromosome"/>
</dbReference>
<gene>
    <name evidence="1" type="ORF">IGS68_00885</name>
</gene>
<accession>A0ABX7B6V4</accession>
<dbReference type="EMBL" id="CP067420">
    <property type="protein sequence ID" value="QQP89869.1"/>
    <property type="molecule type" value="Genomic_DNA"/>
</dbReference>
<protein>
    <submittedName>
        <fullName evidence="1">Uncharacterized protein</fullName>
    </submittedName>
</protein>
<dbReference type="RefSeq" id="WP_201076631.1">
    <property type="nucleotide sequence ID" value="NZ_CP067420.1"/>
</dbReference>
<reference evidence="1" key="1">
    <citation type="submission" date="2021-02" db="EMBL/GenBank/DDBJ databases">
        <title>Skermanella TT6 skin isolate.</title>
        <authorList>
            <person name="Lee K."/>
            <person name="Ganzorig M."/>
        </authorList>
    </citation>
    <scope>NUCLEOTIDE SEQUENCE</scope>
    <source>
        <strain evidence="1">TT6</strain>
    </source>
</reference>
<evidence type="ECO:0000313" key="2">
    <source>
        <dbReference type="Proteomes" id="UP000595197"/>
    </source>
</evidence>
<evidence type="ECO:0000313" key="1">
    <source>
        <dbReference type="EMBL" id="QQP89869.1"/>
    </source>
</evidence>
<name>A0ABX7B6V4_9PROT</name>
<keyword evidence="2" id="KW-1185">Reference proteome</keyword>